<proteinExistence type="inferred from homology"/>
<feature type="domain" description="ABC transporter" evidence="5">
    <location>
        <begin position="22"/>
        <end position="238"/>
    </location>
</feature>
<dbReference type="InterPro" id="IPR003439">
    <property type="entry name" value="ABC_transporter-like_ATP-bd"/>
</dbReference>
<comment type="similarity">
    <text evidence="1">Belongs to the ABC transporter superfamily.</text>
</comment>
<evidence type="ECO:0000256" key="4">
    <source>
        <dbReference type="ARBA" id="ARBA00022840"/>
    </source>
</evidence>
<dbReference type="SMART" id="SM00382">
    <property type="entry name" value="AAA"/>
    <property type="match status" value="1"/>
</dbReference>
<dbReference type="InterPro" id="IPR003593">
    <property type="entry name" value="AAA+_ATPase"/>
</dbReference>
<keyword evidence="4 6" id="KW-0067">ATP-binding</keyword>
<dbReference type="PANTHER" id="PTHR43335:SF4">
    <property type="entry name" value="ABC TRANSPORTER, ATP-BINDING PROTEIN"/>
    <property type="match status" value="1"/>
</dbReference>
<comment type="caution">
    <text evidence="6">The sequence shown here is derived from an EMBL/GenBank/DDBJ whole genome shotgun (WGS) entry which is preliminary data.</text>
</comment>
<dbReference type="Pfam" id="PF00005">
    <property type="entry name" value="ABC_tran"/>
    <property type="match status" value="1"/>
</dbReference>
<sequence>MKIIKNEISLTWQVVIFLNSVVSIKNISKKFDKNYVLDGVTINIPKGSICGLVGPNGAGKTTLLRIITSLQNADSGQVNVNANVFSGLIEEPALFYEMNASQNITQQLILYGLENEFNPNDFLEYVGLEDTNNKKVKHFSLGMKQKLAIAMMLVGNPELIILDEPMNGLDPKGIISLRNLILKLNEEGVTFLISSHLLYELEKIATDFIFINHGEIISEMTSEEFSNANKGHIQLEVNDRDSFEKAMNDLEIPYVEADNLKMNIFSNYTITELIIKLNDYGCIVTKCFNVETSLEEFFIRLMDENDK</sequence>
<evidence type="ECO:0000313" key="6">
    <source>
        <dbReference type="EMBL" id="MBE6511881.1"/>
    </source>
</evidence>
<dbReference type="PROSITE" id="PS00211">
    <property type="entry name" value="ABC_TRANSPORTER_1"/>
    <property type="match status" value="1"/>
</dbReference>
<dbReference type="SUPFAM" id="SSF52540">
    <property type="entry name" value="P-loop containing nucleoside triphosphate hydrolases"/>
    <property type="match status" value="1"/>
</dbReference>
<dbReference type="AlphaFoldDB" id="A0A8T3VRF2"/>
<dbReference type="Proteomes" id="UP000732619">
    <property type="component" value="Unassembled WGS sequence"/>
</dbReference>
<protein>
    <submittedName>
        <fullName evidence="6">ATP-binding cassette domain-containing protein</fullName>
    </submittedName>
</protein>
<gene>
    <name evidence="6" type="ORF">E7Z75_01840</name>
</gene>
<evidence type="ECO:0000313" key="7">
    <source>
        <dbReference type="Proteomes" id="UP000732619"/>
    </source>
</evidence>
<dbReference type="EMBL" id="SUTG01000004">
    <property type="protein sequence ID" value="MBE6511881.1"/>
    <property type="molecule type" value="Genomic_DNA"/>
</dbReference>
<dbReference type="PROSITE" id="PS50893">
    <property type="entry name" value="ABC_TRANSPORTER_2"/>
    <property type="match status" value="1"/>
</dbReference>
<evidence type="ECO:0000256" key="3">
    <source>
        <dbReference type="ARBA" id="ARBA00022741"/>
    </source>
</evidence>
<dbReference type="Gene3D" id="3.40.50.300">
    <property type="entry name" value="P-loop containing nucleotide triphosphate hydrolases"/>
    <property type="match status" value="1"/>
</dbReference>
<dbReference type="InterPro" id="IPR017871">
    <property type="entry name" value="ABC_transporter-like_CS"/>
</dbReference>
<keyword evidence="2" id="KW-0813">Transport</keyword>
<evidence type="ECO:0000259" key="5">
    <source>
        <dbReference type="PROSITE" id="PS50893"/>
    </source>
</evidence>
<evidence type="ECO:0000256" key="1">
    <source>
        <dbReference type="ARBA" id="ARBA00005417"/>
    </source>
</evidence>
<dbReference type="InterPro" id="IPR027417">
    <property type="entry name" value="P-loop_NTPase"/>
</dbReference>
<name>A0A8T3VRF2_METOL</name>
<organism evidence="6 7">
    <name type="scientific">Methanobrevibacter olleyae</name>
    <dbReference type="NCBI Taxonomy" id="294671"/>
    <lineage>
        <taxon>Archaea</taxon>
        <taxon>Methanobacteriati</taxon>
        <taxon>Methanobacteriota</taxon>
        <taxon>Methanomada group</taxon>
        <taxon>Methanobacteria</taxon>
        <taxon>Methanobacteriales</taxon>
        <taxon>Methanobacteriaceae</taxon>
        <taxon>Methanobrevibacter</taxon>
    </lineage>
</organism>
<keyword evidence="3" id="KW-0547">Nucleotide-binding</keyword>
<dbReference type="PANTHER" id="PTHR43335">
    <property type="entry name" value="ABC TRANSPORTER, ATP-BINDING PROTEIN"/>
    <property type="match status" value="1"/>
</dbReference>
<accession>A0A8T3VRF2</accession>
<reference evidence="6" key="1">
    <citation type="submission" date="2019-04" db="EMBL/GenBank/DDBJ databases">
        <title>Evolution of Biomass-Degrading Anaerobic Consortia Revealed by Metagenomics.</title>
        <authorList>
            <person name="Peng X."/>
        </authorList>
    </citation>
    <scope>NUCLEOTIDE SEQUENCE</scope>
    <source>
        <strain evidence="6">SIG14</strain>
    </source>
</reference>
<dbReference type="GO" id="GO:0016887">
    <property type="term" value="F:ATP hydrolysis activity"/>
    <property type="evidence" value="ECO:0007669"/>
    <property type="project" value="InterPro"/>
</dbReference>
<dbReference type="GO" id="GO:0005524">
    <property type="term" value="F:ATP binding"/>
    <property type="evidence" value="ECO:0007669"/>
    <property type="project" value="UniProtKB-KW"/>
</dbReference>
<evidence type="ECO:0000256" key="2">
    <source>
        <dbReference type="ARBA" id="ARBA00022448"/>
    </source>
</evidence>